<gene>
    <name evidence="2" type="ORF">QYE76_049478</name>
</gene>
<protein>
    <recommendedName>
        <fullName evidence="1">Disease resistance protein At4g27190-like leucine-rich repeats domain-containing protein</fullName>
    </recommendedName>
</protein>
<feature type="domain" description="Disease resistance protein At4g27190-like leucine-rich repeats" evidence="1">
    <location>
        <begin position="883"/>
        <end position="1014"/>
    </location>
</feature>
<evidence type="ECO:0000313" key="2">
    <source>
        <dbReference type="EMBL" id="KAK1661319.1"/>
    </source>
</evidence>
<dbReference type="AlphaFoldDB" id="A0AAD8SPE3"/>
<dbReference type="Proteomes" id="UP001231189">
    <property type="component" value="Unassembled WGS sequence"/>
</dbReference>
<reference evidence="2" key="1">
    <citation type="submission" date="2023-07" db="EMBL/GenBank/DDBJ databases">
        <title>A chromosome-level genome assembly of Lolium multiflorum.</title>
        <authorList>
            <person name="Chen Y."/>
            <person name="Copetti D."/>
            <person name="Kolliker R."/>
            <person name="Studer B."/>
        </authorList>
    </citation>
    <scope>NUCLEOTIDE SEQUENCE</scope>
    <source>
        <strain evidence="2">02402/16</strain>
        <tissue evidence="2">Leaf</tissue>
    </source>
</reference>
<dbReference type="Pfam" id="PF23247">
    <property type="entry name" value="LRR_RPS2"/>
    <property type="match status" value="1"/>
</dbReference>
<keyword evidence="3" id="KW-1185">Reference proteome</keyword>
<comment type="caution">
    <text evidence="2">The sequence shown here is derived from an EMBL/GenBank/DDBJ whole genome shotgun (WGS) entry which is preliminary data.</text>
</comment>
<organism evidence="2 3">
    <name type="scientific">Lolium multiflorum</name>
    <name type="common">Italian ryegrass</name>
    <name type="synonym">Lolium perenne subsp. multiflorum</name>
    <dbReference type="NCBI Taxonomy" id="4521"/>
    <lineage>
        <taxon>Eukaryota</taxon>
        <taxon>Viridiplantae</taxon>
        <taxon>Streptophyta</taxon>
        <taxon>Embryophyta</taxon>
        <taxon>Tracheophyta</taxon>
        <taxon>Spermatophyta</taxon>
        <taxon>Magnoliopsida</taxon>
        <taxon>Liliopsida</taxon>
        <taxon>Poales</taxon>
        <taxon>Poaceae</taxon>
        <taxon>BOP clade</taxon>
        <taxon>Pooideae</taxon>
        <taxon>Poodae</taxon>
        <taxon>Poeae</taxon>
        <taxon>Poeae Chloroplast Group 2 (Poeae type)</taxon>
        <taxon>Loliodinae</taxon>
        <taxon>Loliinae</taxon>
        <taxon>Lolium</taxon>
    </lineage>
</organism>
<dbReference type="EMBL" id="JAUUTY010000003">
    <property type="protein sequence ID" value="KAK1661319.1"/>
    <property type="molecule type" value="Genomic_DNA"/>
</dbReference>
<dbReference type="PANTHER" id="PTHR33463">
    <property type="entry name" value="NB-ARC DOMAIN-CONTAINING PROTEIN-RELATED"/>
    <property type="match status" value="1"/>
</dbReference>
<evidence type="ECO:0000313" key="3">
    <source>
        <dbReference type="Proteomes" id="UP001231189"/>
    </source>
</evidence>
<evidence type="ECO:0000259" key="1">
    <source>
        <dbReference type="Pfam" id="PF23247"/>
    </source>
</evidence>
<sequence>MQETGNNIDPMEWEKIGSYNVQEAGEHIYGRIKSNSHEKVIYIGGWAEFGASTVIRYVAALLRTRRTVPELCFDRIIFLDCSKWKNRRAMQREIIRELKLDHAVMTILDKQDEEDDFKGIDESSRNEMDSVSQVIDQTLSASKFVMFFLNGSDNEIDVGLFGIPRFATYGDNIMLWTFTRSSLTTHQHNKKAGELRYTHVYWELLRIEPLLPFGASALCGLVHQHAATIVDHGLGMQDINPTMIAECFLYGLFLCYNFHVATKLDWLSHASNYWICDAIIKGDRARDISNTVHGEIIWECDASLIDWVLKNNMQYIKPPFLVVKDDDVYKEGPYRWISITTRNMEISGLKTIPATTSSLFLAFERFNHSSVLSNGLFENSSNLGVLVLCSCAFNFASPPFLRCQSLRFLGLNHCTTSKIGEEENHNHTEWSWLYNLLVLDLRYTDWDEILSDEKISLMKNITELNIEGVRCWQYTTQLQGWLPNLQRLRIIRSTCPWMTSNDVDDSFIDKTCMEILDLSGNSYINTLPASLSKAISLQMLVLDGCNGMENIVALGRLPSSLRCFSFDGYGPASQRTLTIELPPKHFRPSTAEDEKDFRTSKISLEGCTELDNLFVRGLNNLVELDLSGTAIKILDFKTMVVQVPSLKRLFLIGCKHLRAIISLDVTSLELICIDTRARISRPRPSIDTYKGFRLQFHAIVVDARISYSLKKLLLPSPDLVRVPIGDIYFNIHITSSPRVYDWVAQFEETNNEKFDHYDQGSLQQLIPAGKYIDVLSMVEDPPMQAFPQPPATKLDRHMEIAEGSCYVESGLERELGLLMEIVESLHLHDVLIHATIRNDICMWNYLRWCRVERCPKLDTIFPSRCYGFSTLQTLWASDLLMARQIWSKGSPYSSFENLQHLHLQSCPRLQFMIPVCGSSFPCLETLHIIRCGDLVHIFEPNRWYPEDILSAIGLSKEMISLYPKEIISAGVLFPKLTIIHLHDLPKLQQICKVKMVAPALESIRIRGCWSLRGLPSVAACAQGEKKPAVEIEKDVWDALEWDAGHCPDHFEAPVHSRYYKKKLPRVSFLRYHTIESIFALLVLHPSCIQLVTDHFLALPR</sequence>
<dbReference type="InterPro" id="IPR032675">
    <property type="entry name" value="LRR_dom_sf"/>
</dbReference>
<dbReference type="InterPro" id="IPR057135">
    <property type="entry name" value="At4g27190-like_LRR"/>
</dbReference>
<dbReference type="Gene3D" id="3.80.10.10">
    <property type="entry name" value="Ribonuclease Inhibitor"/>
    <property type="match status" value="3"/>
</dbReference>
<dbReference type="PANTHER" id="PTHR33463:SF171">
    <property type="entry name" value="NB-ARC DOMAIN-CONTAINING PROTEIN"/>
    <property type="match status" value="1"/>
</dbReference>
<dbReference type="SUPFAM" id="SSF52047">
    <property type="entry name" value="RNI-like"/>
    <property type="match status" value="1"/>
</dbReference>
<accession>A0AAD8SPE3</accession>
<proteinExistence type="predicted"/>
<name>A0AAD8SPE3_LOLMU</name>
<dbReference type="InterPro" id="IPR050905">
    <property type="entry name" value="Plant_NBS-LRR"/>
</dbReference>
<dbReference type="SUPFAM" id="SSF52058">
    <property type="entry name" value="L domain-like"/>
    <property type="match status" value="1"/>
</dbReference>